<feature type="compositionally biased region" description="Gly residues" evidence="1">
    <location>
        <begin position="43"/>
        <end position="63"/>
    </location>
</feature>
<evidence type="ECO:0000256" key="2">
    <source>
        <dbReference type="SAM" id="SignalP"/>
    </source>
</evidence>
<name>A0A6N7Q1X9_9BACT</name>
<gene>
    <name evidence="3" type="ORF">GF068_24010</name>
</gene>
<protein>
    <recommendedName>
        <fullName evidence="5">VWA domain-containing protein</fullName>
    </recommendedName>
</protein>
<dbReference type="RefSeq" id="WP_153821749.1">
    <property type="nucleotide sequence ID" value="NZ_WJIE01000006.1"/>
</dbReference>
<accession>A0A6N7Q1X9</accession>
<organism evidence="3 4">
    <name type="scientific">Polyangium spumosum</name>
    <dbReference type="NCBI Taxonomy" id="889282"/>
    <lineage>
        <taxon>Bacteria</taxon>
        <taxon>Pseudomonadati</taxon>
        <taxon>Myxococcota</taxon>
        <taxon>Polyangia</taxon>
        <taxon>Polyangiales</taxon>
        <taxon>Polyangiaceae</taxon>
        <taxon>Polyangium</taxon>
    </lineage>
</organism>
<dbReference type="Gene3D" id="3.40.50.410">
    <property type="entry name" value="von Willebrand factor, type A domain"/>
    <property type="match status" value="1"/>
</dbReference>
<dbReference type="AlphaFoldDB" id="A0A6N7Q1X9"/>
<evidence type="ECO:0000256" key="1">
    <source>
        <dbReference type="SAM" id="MobiDB-lite"/>
    </source>
</evidence>
<keyword evidence="4" id="KW-1185">Reference proteome</keyword>
<evidence type="ECO:0008006" key="5">
    <source>
        <dbReference type="Google" id="ProtNLM"/>
    </source>
</evidence>
<comment type="caution">
    <text evidence="3">The sequence shown here is derived from an EMBL/GenBank/DDBJ whole genome shotgun (WGS) entry which is preliminary data.</text>
</comment>
<evidence type="ECO:0000313" key="3">
    <source>
        <dbReference type="EMBL" id="MRG94961.1"/>
    </source>
</evidence>
<evidence type="ECO:0000313" key="4">
    <source>
        <dbReference type="Proteomes" id="UP000440224"/>
    </source>
</evidence>
<dbReference type="OrthoDB" id="5504657at2"/>
<dbReference type="EMBL" id="WJIE01000006">
    <property type="protein sequence ID" value="MRG94961.1"/>
    <property type="molecule type" value="Genomic_DNA"/>
</dbReference>
<feature type="chain" id="PRO_5027053414" description="VWA domain-containing protein" evidence="2">
    <location>
        <begin position="29"/>
        <end position="408"/>
    </location>
</feature>
<dbReference type="PROSITE" id="PS51257">
    <property type="entry name" value="PROKAR_LIPOPROTEIN"/>
    <property type="match status" value="1"/>
</dbReference>
<keyword evidence="2" id="KW-0732">Signal</keyword>
<proteinExistence type="predicted"/>
<dbReference type="InterPro" id="IPR036465">
    <property type="entry name" value="vWFA_dom_sf"/>
</dbReference>
<feature type="signal peptide" evidence="2">
    <location>
        <begin position="1"/>
        <end position="28"/>
    </location>
</feature>
<dbReference type="Proteomes" id="UP000440224">
    <property type="component" value="Unassembled WGS sequence"/>
</dbReference>
<reference evidence="3 4" key="1">
    <citation type="submission" date="2019-10" db="EMBL/GenBank/DDBJ databases">
        <title>A soil myxobacterium in the family Polyangiaceae.</title>
        <authorList>
            <person name="Li Y."/>
            <person name="Wang J."/>
        </authorList>
    </citation>
    <scope>NUCLEOTIDE SEQUENCE [LARGE SCALE GENOMIC DNA]</scope>
    <source>
        <strain evidence="3 4">DSM 14734</strain>
    </source>
</reference>
<dbReference type="SUPFAM" id="SSF53300">
    <property type="entry name" value="vWA-like"/>
    <property type="match status" value="1"/>
</dbReference>
<sequence>MRVRKTNWLGMIVGGLSLGLALVGACSAGGGSGGGATNGTGASGQGGAGASGGNGPGAGGMGGDIFPTTSSSGGAGGGLADADTCASVSSEATAGKQPADIIIAVDTSGSMNEEIAEVQANLNKFAQIITASGIDVHVVMIADATMCIPAPLGSGSCNGMDEKLPSYRHVVQTVNSSDALQQILTTYPQYKDVLRPNAVKTVAVVSDDDSDLGATAFTNQLLALDPTFAGYKFDAIVSFESPEACIFTCAFNCAACQNTCCDKSSFACEPISAAEGKVYKQLVQQTGGVLGNLCVQNFDPVFNDMATAVVSEAKISCDYPMPTPPDGSTIDPKKVNVVYTNSNGTKTTIYNVPAGQADCGNTGGWYYDVPVAPTKITMCENTCAALQGDAGGKVEVLFGCETQIKEPE</sequence>
<feature type="region of interest" description="Disordered" evidence="1">
    <location>
        <begin position="43"/>
        <end position="67"/>
    </location>
</feature>